<dbReference type="RefSeq" id="WP_006873903.1">
    <property type="nucleotide sequence ID" value="NZ_CABIWA010000006.1"/>
</dbReference>
<reference evidence="1 4" key="1">
    <citation type="submission" date="2015-09" db="EMBL/GenBank/DDBJ databases">
        <authorList>
            <consortium name="Pathogen Informatics"/>
        </authorList>
    </citation>
    <scope>NUCLEOTIDE SEQUENCE [LARGE SCALE GENOMIC DNA]</scope>
    <source>
        <strain evidence="1 4">2789STDY5834939</strain>
    </source>
</reference>
<dbReference type="EMBL" id="NFKP01000026">
    <property type="protein sequence ID" value="OUP67816.1"/>
    <property type="molecule type" value="Genomic_DNA"/>
</dbReference>
<dbReference type="GeneID" id="99615674"/>
<organism evidence="1 4">
    <name type="scientific">Anaerotruncus colihominis</name>
    <dbReference type="NCBI Taxonomy" id="169435"/>
    <lineage>
        <taxon>Bacteria</taxon>
        <taxon>Bacillati</taxon>
        <taxon>Bacillota</taxon>
        <taxon>Clostridia</taxon>
        <taxon>Eubacteriales</taxon>
        <taxon>Oscillospiraceae</taxon>
        <taxon>Anaerotruncus</taxon>
    </lineage>
</organism>
<protein>
    <submittedName>
        <fullName evidence="3">Ribonuclease</fullName>
    </submittedName>
</protein>
<dbReference type="EMBL" id="CZBE01000003">
    <property type="protein sequence ID" value="CUP38600.1"/>
    <property type="molecule type" value="Genomic_DNA"/>
</dbReference>
<dbReference type="Proteomes" id="UP000196386">
    <property type="component" value="Unassembled WGS sequence"/>
</dbReference>
<gene>
    <name evidence="2" type="ORF">B5F11_16590</name>
    <name evidence="3" type="ORF">DXC40_07685</name>
    <name evidence="1" type="ORF">ERS852551_00644</name>
</gene>
<name>A0A174MWT3_9FIRM</name>
<dbReference type="InterPro" id="IPR025619">
    <property type="entry name" value="YlzJ"/>
</dbReference>
<evidence type="ECO:0000313" key="1">
    <source>
        <dbReference type="EMBL" id="CUP38600.1"/>
    </source>
</evidence>
<dbReference type="OrthoDB" id="1683573at2"/>
<evidence type="ECO:0000313" key="2">
    <source>
        <dbReference type="EMBL" id="OUP67816.1"/>
    </source>
</evidence>
<proteinExistence type="predicted"/>
<evidence type="ECO:0000313" key="5">
    <source>
        <dbReference type="Proteomes" id="UP000196386"/>
    </source>
</evidence>
<dbReference type="AlphaFoldDB" id="A0A174MWT3"/>
<dbReference type="EMBL" id="QVME01000003">
    <property type="protein sequence ID" value="RGE68218.1"/>
    <property type="molecule type" value="Genomic_DNA"/>
</dbReference>
<reference evidence="3 6" key="4">
    <citation type="submission" date="2018-08" db="EMBL/GenBank/DDBJ databases">
        <title>A genome reference for cultivated species of the human gut microbiota.</title>
        <authorList>
            <person name="Zou Y."/>
            <person name="Xue W."/>
            <person name="Luo G."/>
        </authorList>
    </citation>
    <scope>NUCLEOTIDE SEQUENCE [LARGE SCALE GENOMIC DNA]</scope>
    <source>
        <strain evidence="3 6">TF05-12AC</strain>
    </source>
</reference>
<evidence type="ECO:0000313" key="4">
    <source>
        <dbReference type="Proteomes" id="UP000095765"/>
    </source>
</evidence>
<sequence length="68" mass="7668">MILHTIIPPEQIFPGDAPRGGECRRMHNNFIQGVNMNGVFTISRLISTDPKMYLDPRYAPGGRIAKQE</sequence>
<reference evidence="2" key="3">
    <citation type="journal article" date="2018" name="BMC Genomics">
        <title>Whole genome sequencing and function prediction of 133 gut anaerobes isolated from chicken caecum in pure cultures.</title>
        <authorList>
            <person name="Medvecky M."/>
            <person name="Cejkova D."/>
            <person name="Polansky O."/>
            <person name="Karasova D."/>
            <person name="Kubasova T."/>
            <person name="Cizek A."/>
            <person name="Rychlik I."/>
        </authorList>
    </citation>
    <scope>NUCLEOTIDE SEQUENCE</scope>
    <source>
        <strain evidence="2">An175</strain>
    </source>
</reference>
<accession>A0A174MWT3</accession>
<reference evidence="5" key="2">
    <citation type="submission" date="2017-04" db="EMBL/GenBank/DDBJ databases">
        <title>Function of individual gut microbiota members based on whole genome sequencing of pure cultures obtained from chicken caecum.</title>
        <authorList>
            <person name="Medvecky M."/>
            <person name="Cejkova D."/>
            <person name="Polansky O."/>
            <person name="Karasova D."/>
            <person name="Kubasova T."/>
            <person name="Cizek A."/>
            <person name="Rychlik I."/>
        </authorList>
    </citation>
    <scope>NUCLEOTIDE SEQUENCE [LARGE SCALE GENOMIC DNA]</scope>
    <source>
        <strain evidence="5">An175</strain>
    </source>
</reference>
<evidence type="ECO:0000313" key="6">
    <source>
        <dbReference type="Proteomes" id="UP000260828"/>
    </source>
</evidence>
<dbReference type="Proteomes" id="UP000260828">
    <property type="component" value="Unassembled WGS sequence"/>
</dbReference>
<dbReference type="Pfam" id="PF14035">
    <property type="entry name" value="YlzJ"/>
    <property type="match status" value="1"/>
</dbReference>
<evidence type="ECO:0000313" key="3">
    <source>
        <dbReference type="EMBL" id="RGE68218.1"/>
    </source>
</evidence>
<dbReference type="Proteomes" id="UP000095765">
    <property type="component" value="Unassembled WGS sequence"/>
</dbReference>